<dbReference type="Pfam" id="PF00578">
    <property type="entry name" value="AhpC-TSA"/>
    <property type="match status" value="1"/>
</dbReference>
<feature type="domain" description="Thioredoxin" evidence="2">
    <location>
        <begin position="18"/>
        <end position="156"/>
    </location>
</feature>
<dbReference type="CDD" id="cd02966">
    <property type="entry name" value="TlpA_like_family"/>
    <property type="match status" value="1"/>
</dbReference>
<proteinExistence type="predicted"/>
<sequence>MKKFVTPALFWLFLLPGSSIAEPVADFSVKLIDGGEFSLHRGAKGKPLLLKFWATWCRACLKQMPDYRKLYKQYGKRVQFLAVNVAVNDSPEQVSAAVREHELTMPVAYDETGELWSRFNVMGTPMYLLLNAEGEIVFSGYRHDERLKQALEKLPTAEQSAAPEPPPVLTDLDGNTLQLVAGPGEILVAYHFATWCESYLTDTDAERAKACAEFRQGINRLGQIPGVRLIGFATRYSSDTESLQRYRQQYRIDHSLVFDRAGIFARHFAVRNFPHLVVLRHGAAPRHWQRIDENLLQQLQP</sequence>
<dbReference type="Gene3D" id="3.40.30.10">
    <property type="entry name" value="Glutaredoxin"/>
    <property type="match status" value="2"/>
</dbReference>
<dbReference type="PANTHER" id="PTHR42852">
    <property type="entry name" value="THIOL:DISULFIDE INTERCHANGE PROTEIN DSBE"/>
    <property type="match status" value="1"/>
</dbReference>
<dbReference type="InterPro" id="IPR013766">
    <property type="entry name" value="Thioredoxin_domain"/>
</dbReference>
<dbReference type="InterPro" id="IPR050553">
    <property type="entry name" value="Thioredoxin_ResA/DsbE_sf"/>
</dbReference>
<keyword evidence="1" id="KW-0732">Signal</keyword>
<dbReference type="PANTHER" id="PTHR42852:SF17">
    <property type="entry name" value="THIOREDOXIN-LIKE PROTEIN HI_1115"/>
    <property type="match status" value="1"/>
</dbReference>
<evidence type="ECO:0000259" key="2">
    <source>
        <dbReference type="PROSITE" id="PS51352"/>
    </source>
</evidence>
<accession>A0A7W4WE35</accession>
<protein>
    <submittedName>
        <fullName evidence="3">Peroxiredoxin</fullName>
    </submittedName>
</protein>
<evidence type="ECO:0000313" key="4">
    <source>
        <dbReference type="Proteomes" id="UP000535937"/>
    </source>
</evidence>
<dbReference type="AlphaFoldDB" id="A0A7W4WE35"/>
<organism evidence="3 4">
    <name type="scientific">Microbulbifer rhizosphaerae</name>
    <dbReference type="NCBI Taxonomy" id="1562603"/>
    <lineage>
        <taxon>Bacteria</taxon>
        <taxon>Pseudomonadati</taxon>
        <taxon>Pseudomonadota</taxon>
        <taxon>Gammaproteobacteria</taxon>
        <taxon>Cellvibrionales</taxon>
        <taxon>Microbulbiferaceae</taxon>
        <taxon>Microbulbifer</taxon>
    </lineage>
</organism>
<dbReference type="EMBL" id="JACHWZ010000017">
    <property type="protein sequence ID" value="MBB3062529.1"/>
    <property type="molecule type" value="Genomic_DNA"/>
</dbReference>
<dbReference type="PROSITE" id="PS51352">
    <property type="entry name" value="THIOREDOXIN_2"/>
    <property type="match status" value="1"/>
</dbReference>
<feature type="signal peptide" evidence="1">
    <location>
        <begin position="1"/>
        <end position="21"/>
    </location>
</feature>
<evidence type="ECO:0000313" key="3">
    <source>
        <dbReference type="EMBL" id="MBB3062529.1"/>
    </source>
</evidence>
<dbReference type="InterPro" id="IPR000866">
    <property type="entry name" value="AhpC/TSA"/>
</dbReference>
<keyword evidence="4" id="KW-1185">Reference proteome</keyword>
<feature type="chain" id="PRO_5031247558" evidence="1">
    <location>
        <begin position="22"/>
        <end position="301"/>
    </location>
</feature>
<dbReference type="RefSeq" id="WP_183461897.1">
    <property type="nucleotide sequence ID" value="NZ_JACHWZ010000017.1"/>
</dbReference>
<name>A0A7W4WE35_9GAMM</name>
<dbReference type="SUPFAM" id="SSF52833">
    <property type="entry name" value="Thioredoxin-like"/>
    <property type="match status" value="2"/>
</dbReference>
<dbReference type="InterPro" id="IPR036249">
    <property type="entry name" value="Thioredoxin-like_sf"/>
</dbReference>
<evidence type="ECO:0000256" key="1">
    <source>
        <dbReference type="SAM" id="SignalP"/>
    </source>
</evidence>
<dbReference type="Proteomes" id="UP000535937">
    <property type="component" value="Unassembled WGS sequence"/>
</dbReference>
<comment type="caution">
    <text evidence="3">The sequence shown here is derived from an EMBL/GenBank/DDBJ whole genome shotgun (WGS) entry which is preliminary data.</text>
</comment>
<gene>
    <name evidence="3" type="ORF">FHS09_003378</name>
</gene>
<dbReference type="GO" id="GO:0016209">
    <property type="term" value="F:antioxidant activity"/>
    <property type="evidence" value="ECO:0007669"/>
    <property type="project" value="InterPro"/>
</dbReference>
<reference evidence="3 4" key="1">
    <citation type="submission" date="2020-08" db="EMBL/GenBank/DDBJ databases">
        <title>Genomic Encyclopedia of Type Strains, Phase III (KMG-III): the genomes of soil and plant-associated and newly described type strains.</title>
        <authorList>
            <person name="Whitman W."/>
        </authorList>
    </citation>
    <scope>NUCLEOTIDE SEQUENCE [LARGE SCALE GENOMIC DNA]</scope>
    <source>
        <strain evidence="3 4">CECT 8799</strain>
    </source>
</reference>
<dbReference type="GO" id="GO:0016491">
    <property type="term" value="F:oxidoreductase activity"/>
    <property type="evidence" value="ECO:0007669"/>
    <property type="project" value="InterPro"/>
</dbReference>